<protein>
    <submittedName>
        <fullName evidence="1">Uncharacterized protein</fullName>
    </submittedName>
</protein>
<accession>A0A0F9J6Z4</accession>
<dbReference type="AlphaFoldDB" id="A0A0F9J6Z4"/>
<organism evidence="1">
    <name type="scientific">marine sediment metagenome</name>
    <dbReference type="NCBI Taxonomy" id="412755"/>
    <lineage>
        <taxon>unclassified sequences</taxon>
        <taxon>metagenomes</taxon>
        <taxon>ecological metagenomes</taxon>
    </lineage>
</organism>
<comment type="caution">
    <text evidence="1">The sequence shown here is derived from an EMBL/GenBank/DDBJ whole genome shotgun (WGS) entry which is preliminary data.</text>
</comment>
<gene>
    <name evidence="1" type="ORF">LCGC14_1492930</name>
</gene>
<name>A0A0F9J6Z4_9ZZZZ</name>
<reference evidence="1" key="1">
    <citation type="journal article" date="2015" name="Nature">
        <title>Complex archaea that bridge the gap between prokaryotes and eukaryotes.</title>
        <authorList>
            <person name="Spang A."/>
            <person name="Saw J.H."/>
            <person name="Jorgensen S.L."/>
            <person name="Zaremba-Niedzwiedzka K."/>
            <person name="Martijn J."/>
            <person name="Lind A.E."/>
            <person name="van Eijk R."/>
            <person name="Schleper C."/>
            <person name="Guy L."/>
            <person name="Ettema T.J."/>
        </authorList>
    </citation>
    <scope>NUCLEOTIDE SEQUENCE</scope>
</reference>
<evidence type="ECO:0000313" key="1">
    <source>
        <dbReference type="EMBL" id="KKM65278.1"/>
    </source>
</evidence>
<proteinExistence type="predicted"/>
<dbReference type="EMBL" id="LAZR01010753">
    <property type="protein sequence ID" value="KKM65278.1"/>
    <property type="molecule type" value="Genomic_DNA"/>
</dbReference>
<sequence>MSCPKAVCQSCGRHYSGWGLAQKETCDDCGGKLIIDFPNSIIIDFVKKEGKPPDDTLGTRVLKTLVSRTINDITYEQMNRIVRRLSRMPQTERGIPVRVADLLADELGPQKALVYIDKALAAGQIKAREYDEMRSALLLPIPRKEIPDPTIRKMAAELVQGQERLREDFRKLTDMGQEAFRKPFEKVNEDVKRIKKAWGLK</sequence>